<accession>A0A1W1ED68</accession>
<dbReference type="Gene3D" id="3.50.50.60">
    <property type="entry name" value="FAD/NAD(P)-binding domain"/>
    <property type="match status" value="1"/>
</dbReference>
<dbReference type="EMBL" id="FPKX01000032">
    <property type="protein sequence ID" value="SFZ97956.1"/>
    <property type="molecule type" value="Genomic_DNA"/>
</dbReference>
<keyword evidence="1" id="KW-0560">Oxidoreductase</keyword>
<organism evidence="3">
    <name type="scientific">hydrothermal vent metagenome</name>
    <dbReference type="NCBI Taxonomy" id="652676"/>
    <lineage>
        <taxon>unclassified sequences</taxon>
        <taxon>metagenomes</taxon>
        <taxon>ecological metagenomes</taxon>
    </lineage>
</organism>
<dbReference type="PANTHER" id="PTHR13847:SF289">
    <property type="entry name" value="GLYCINE OXIDASE"/>
    <property type="match status" value="1"/>
</dbReference>
<dbReference type="GO" id="GO:0005737">
    <property type="term" value="C:cytoplasm"/>
    <property type="evidence" value="ECO:0007669"/>
    <property type="project" value="TreeGrafter"/>
</dbReference>
<evidence type="ECO:0000256" key="1">
    <source>
        <dbReference type="ARBA" id="ARBA00023002"/>
    </source>
</evidence>
<gene>
    <name evidence="3" type="ORF">MNB_SV-5-1616</name>
</gene>
<dbReference type="InterPro" id="IPR006076">
    <property type="entry name" value="FAD-dep_OxRdtase"/>
</dbReference>
<protein>
    <submittedName>
        <fullName evidence="3">FAD dependent oxidoreductase</fullName>
    </submittedName>
</protein>
<feature type="domain" description="FAD dependent oxidoreductase" evidence="2">
    <location>
        <begin position="6"/>
        <end position="371"/>
    </location>
</feature>
<dbReference type="Pfam" id="PF01266">
    <property type="entry name" value="DAO"/>
    <property type="match status" value="1"/>
</dbReference>
<sequence length="407" mass="45348">MSGSYDTIVIGAGIVGCCVAYTLKQKGQKVLLVDRSSVAASGGSGAAGAFVSPKIGKGSALQTLTNEAFEFSKDFYLNHFPNHFYQTGVIRIPKDADDAEKFPIYEEHNKSKHRWVEKKELEELGIYNCEKSFLFDESAVCDAPEMCREIMHGLEFKQVDVDSLKYSDDFWHIETSSNPPRGSDAFCKKDSHTTLSDNDKQIDLKAKNIVLSTGYENKLFDMRYMAVKGTWGSRGDYESSLDLKVSMHKSISISSNINGVIKVGASHVKAKKPCVICDGEPLKEIFEKATTMVDTSDFKLKETLCGMRAGSKDYFPLAGKVIDVPFMLETYPKITQGAKPEFKHIENLFICNGVGGRGFVFSPYIAELLAESIVKNEPIDKRINPDRLFLKWCRKLCCPPTTPSRGR</sequence>
<dbReference type="SUPFAM" id="SSF51905">
    <property type="entry name" value="FAD/NAD(P)-binding domain"/>
    <property type="match status" value="1"/>
</dbReference>
<evidence type="ECO:0000259" key="2">
    <source>
        <dbReference type="Pfam" id="PF01266"/>
    </source>
</evidence>
<name>A0A1W1ED68_9ZZZZ</name>
<dbReference type="GO" id="GO:0016491">
    <property type="term" value="F:oxidoreductase activity"/>
    <property type="evidence" value="ECO:0007669"/>
    <property type="project" value="UniProtKB-KW"/>
</dbReference>
<evidence type="ECO:0000313" key="3">
    <source>
        <dbReference type="EMBL" id="SFZ97956.1"/>
    </source>
</evidence>
<reference evidence="3" key="1">
    <citation type="submission" date="2016-10" db="EMBL/GenBank/DDBJ databases">
        <authorList>
            <person name="de Groot N.N."/>
        </authorList>
    </citation>
    <scope>NUCLEOTIDE SEQUENCE</scope>
</reference>
<dbReference type="InterPro" id="IPR036188">
    <property type="entry name" value="FAD/NAD-bd_sf"/>
</dbReference>
<dbReference type="Gene3D" id="3.30.9.10">
    <property type="entry name" value="D-Amino Acid Oxidase, subunit A, domain 2"/>
    <property type="match status" value="1"/>
</dbReference>
<dbReference type="PANTHER" id="PTHR13847">
    <property type="entry name" value="SARCOSINE DEHYDROGENASE-RELATED"/>
    <property type="match status" value="1"/>
</dbReference>
<dbReference type="AlphaFoldDB" id="A0A1W1ED68"/>
<proteinExistence type="predicted"/>